<feature type="compositionally biased region" description="Low complexity" evidence="1">
    <location>
        <begin position="191"/>
        <end position="216"/>
    </location>
</feature>
<feature type="region of interest" description="Disordered" evidence="1">
    <location>
        <begin position="104"/>
        <end position="134"/>
    </location>
</feature>
<feature type="region of interest" description="Disordered" evidence="1">
    <location>
        <begin position="65"/>
        <end position="84"/>
    </location>
</feature>
<feature type="region of interest" description="Disordered" evidence="1">
    <location>
        <begin position="153"/>
        <end position="220"/>
    </location>
</feature>
<dbReference type="InterPro" id="IPR018306">
    <property type="entry name" value="Phage_T5_Orf172_DNA-bd"/>
</dbReference>
<feature type="region of interest" description="Disordered" evidence="1">
    <location>
        <begin position="1"/>
        <end position="59"/>
    </location>
</feature>
<dbReference type="PANTHER" id="PTHR28094">
    <property type="entry name" value="MEIOTICALLY UP-REGULATED GENE 113 PROTEIN"/>
    <property type="match status" value="1"/>
</dbReference>
<feature type="compositionally biased region" description="Polar residues" evidence="1">
    <location>
        <begin position="179"/>
        <end position="189"/>
    </location>
</feature>
<feature type="non-terminal residue" evidence="3">
    <location>
        <position position="1"/>
    </location>
</feature>
<feature type="compositionally biased region" description="Basic and acidic residues" evidence="1">
    <location>
        <begin position="49"/>
        <end position="59"/>
    </location>
</feature>
<evidence type="ECO:0000259" key="2">
    <source>
        <dbReference type="SMART" id="SM00974"/>
    </source>
</evidence>
<feature type="compositionally biased region" description="Polar residues" evidence="1">
    <location>
        <begin position="123"/>
        <end position="133"/>
    </location>
</feature>
<gene>
    <name evidence="3" type="ORF">BD289DRAFT_357943</name>
</gene>
<feature type="domain" description="Bacteriophage T5 Orf172 DNA-binding" evidence="2">
    <location>
        <begin position="326"/>
        <end position="427"/>
    </location>
</feature>
<name>A0A2T3A991_9PEZI</name>
<dbReference type="PANTHER" id="PTHR28094:SF2">
    <property type="entry name" value="BACTERIOPHAGE T5 ORF172 DNA-BINDING DOMAIN-CONTAINING PROTEIN"/>
    <property type="match status" value="1"/>
</dbReference>
<dbReference type="EMBL" id="KZ678433">
    <property type="protein sequence ID" value="PSR87117.1"/>
    <property type="molecule type" value="Genomic_DNA"/>
</dbReference>
<dbReference type="InterPro" id="IPR053006">
    <property type="entry name" value="Meiosis_regulatory"/>
</dbReference>
<proteinExistence type="predicted"/>
<feature type="non-terminal residue" evidence="3">
    <location>
        <position position="443"/>
    </location>
</feature>
<dbReference type="InParanoid" id="A0A2T3A991"/>
<dbReference type="SMART" id="SM00974">
    <property type="entry name" value="T5orf172"/>
    <property type="match status" value="1"/>
</dbReference>
<sequence>FTAGTPESRVKRTDSKNPATTCRGVTGSGRPCRRALDSSSPKTKSRNRLAVDDRSDPNRYCWQHKDQAAASAGSSPAPQLHNQPILENRTSIDSLTGRLGLLQTASAGKPGRPQRPHAGQAGPATSHSSSTRPPQKIKEFSFCCFRMPLYFEDPTPPPRPQPVPMQQAPSASYPGRPNRLSSNNLQPASGSHHPSFSSQPASSSSQTSQTSQFLSLIPGDAPPDTAHKLLKELAKPVSKGDEEGYIYIFWLTPQSETHAPSVVSARSLLEPAERALEPSGSRPRSLGLVDRRPSDVLTSFANVAESIGMGSPTTTRSRALNSGGDDKKTVLLKIGRANNVMRRMTEWKRQCGYDLSLVRFYPYVHTGSDMEPRKMPHSHKVERLIHLELSGMGMRLSDRGTGACEACGKMHKEWFEIDATKNGVLRVDEAIRRWTDWDEGRGS</sequence>
<dbReference type="OrthoDB" id="2417614at2759"/>
<protein>
    <submittedName>
        <fullName evidence="3">Meiotically up-regulated gene 113-domain-containing protein</fullName>
    </submittedName>
</protein>
<evidence type="ECO:0000313" key="4">
    <source>
        <dbReference type="Proteomes" id="UP000241462"/>
    </source>
</evidence>
<reference evidence="3 4" key="1">
    <citation type="journal article" date="2018" name="Mycol. Prog.">
        <title>Coniella lustricola, a new species from submerged detritus.</title>
        <authorList>
            <person name="Raudabaugh D.B."/>
            <person name="Iturriaga T."/>
            <person name="Carver A."/>
            <person name="Mondo S."/>
            <person name="Pangilinan J."/>
            <person name="Lipzen A."/>
            <person name="He G."/>
            <person name="Amirebrahimi M."/>
            <person name="Grigoriev I.V."/>
            <person name="Miller A.N."/>
        </authorList>
    </citation>
    <scope>NUCLEOTIDE SEQUENCE [LARGE SCALE GENOMIC DNA]</scope>
    <source>
        <strain evidence="3 4">B22-T-1</strain>
    </source>
</reference>
<dbReference type="Proteomes" id="UP000241462">
    <property type="component" value="Unassembled WGS sequence"/>
</dbReference>
<evidence type="ECO:0000313" key="3">
    <source>
        <dbReference type="EMBL" id="PSR87117.1"/>
    </source>
</evidence>
<organism evidence="3 4">
    <name type="scientific">Coniella lustricola</name>
    <dbReference type="NCBI Taxonomy" id="2025994"/>
    <lineage>
        <taxon>Eukaryota</taxon>
        <taxon>Fungi</taxon>
        <taxon>Dikarya</taxon>
        <taxon>Ascomycota</taxon>
        <taxon>Pezizomycotina</taxon>
        <taxon>Sordariomycetes</taxon>
        <taxon>Sordariomycetidae</taxon>
        <taxon>Diaporthales</taxon>
        <taxon>Schizoparmaceae</taxon>
        <taxon>Coniella</taxon>
    </lineage>
</organism>
<dbReference type="STRING" id="2025994.A0A2T3A991"/>
<dbReference type="Pfam" id="PF10544">
    <property type="entry name" value="T5orf172"/>
    <property type="match status" value="1"/>
</dbReference>
<feature type="compositionally biased region" description="Pro residues" evidence="1">
    <location>
        <begin position="154"/>
        <end position="163"/>
    </location>
</feature>
<keyword evidence="4" id="KW-1185">Reference proteome</keyword>
<dbReference type="AlphaFoldDB" id="A0A2T3A991"/>
<evidence type="ECO:0000256" key="1">
    <source>
        <dbReference type="SAM" id="MobiDB-lite"/>
    </source>
</evidence>
<accession>A0A2T3A991</accession>
<feature type="compositionally biased region" description="Low complexity" evidence="1">
    <location>
        <begin position="68"/>
        <end position="78"/>
    </location>
</feature>